<keyword evidence="2" id="KW-1185">Reference proteome</keyword>
<dbReference type="SUPFAM" id="SSF46785">
    <property type="entry name" value="Winged helix' DNA-binding domain"/>
    <property type="match status" value="1"/>
</dbReference>
<evidence type="ECO:0000313" key="1">
    <source>
        <dbReference type="EMBL" id="SDQ50178.1"/>
    </source>
</evidence>
<reference evidence="1 2" key="1">
    <citation type="submission" date="2016-10" db="EMBL/GenBank/DDBJ databases">
        <authorList>
            <person name="de Groot N.N."/>
        </authorList>
    </citation>
    <scope>NUCLEOTIDE SEQUENCE [LARGE SCALE GENOMIC DNA]</scope>
    <source>
        <strain evidence="1 2">DSM 43794</strain>
    </source>
</reference>
<dbReference type="EMBL" id="FNKK01000002">
    <property type="protein sequence ID" value="SDQ50178.1"/>
    <property type="molecule type" value="Genomic_DNA"/>
</dbReference>
<dbReference type="Gene3D" id="1.10.10.10">
    <property type="entry name" value="Winged helix-like DNA-binding domain superfamily/Winged helix DNA-binding domain"/>
    <property type="match status" value="1"/>
</dbReference>
<gene>
    <name evidence="1" type="ORF">SAMN04489764_0923</name>
</gene>
<sequence length="148" mass="15983">MEGVKPIGYWLKHLDNLLERQFDAVLADVGLSRREWQVLNTLSRNPEAGVARGEVADALTPFWTDDRSDLDEVVAGLAARGWVRSDADDVIALTGEGRAVHADVAIRVRAVRSAVTEGLTPEQYEETVRVLSIMAGNVEAALASNGSG</sequence>
<accession>A0A1H1BE01</accession>
<organism evidence="1 2">
    <name type="scientific">Thermostaphylospora chromogena</name>
    <dbReference type="NCBI Taxonomy" id="35622"/>
    <lineage>
        <taxon>Bacteria</taxon>
        <taxon>Bacillati</taxon>
        <taxon>Actinomycetota</taxon>
        <taxon>Actinomycetes</taxon>
        <taxon>Streptosporangiales</taxon>
        <taxon>Thermomonosporaceae</taxon>
        <taxon>Thermostaphylospora</taxon>
    </lineage>
</organism>
<evidence type="ECO:0000313" key="2">
    <source>
        <dbReference type="Proteomes" id="UP000217103"/>
    </source>
</evidence>
<dbReference type="AlphaFoldDB" id="A0A1H1BE01"/>
<dbReference type="GO" id="GO:0003677">
    <property type="term" value="F:DNA binding"/>
    <property type="evidence" value="ECO:0007669"/>
    <property type="project" value="UniProtKB-KW"/>
</dbReference>
<dbReference type="InterPro" id="IPR036388">
    <property type="entry name" value="WH-like_DNA-bd_sf"/>
</dbReference>
<dbReference type="OrthoDB" id="3697068at2"/>
<dbReference type="STRING" id="35622.SAMN04489764_0923"/>
<keyword evidence="1" id="KW-0238">DNA-binding</keyword>
<name>A0A1H1BE01_9ACTN</name>
<protein>
    <submittedName>
        <fullName evidence="1">DNA-binding transcriptional regulator, MarR family</fullName>
    </submittedName>
</protein>
<dbReference type="InterPro" id="IPR036390">
    <property type="entry name" value="WH_DNA-bd_sf"/>
</dbReference>
<proteinExistence type="predicted"/>
<dbReference type="Proteomes" id="UP000217103">
    <property type="component" value="Unassembled WGS sequence"/>
</dbReference>